<dbReference type="Proteomes" id="UP000006622">
    <property type="component" value="Chromosome"/>
</dbReference>
<organism evidence="3 4">
    <name type="scientific">Methanosalsum zhilinae (strain DSM 4017 / NBRC 107636 / OCM 62 / WeN5)</name>
    <name type="common">Methanohalophilus zhilinae</name>
    <dbReference type="NCBI Taxonomy" id="679901"/>
    <lineage>
        <taxon>Archaea</taxon>
        <taxon>Methanobacteriati</taxon>
        <taxon>Methanobacteriota</taxon>
        <taxon>Stenosarchaea group</taxon>
        <taxon>Methanomicrobia</taxon>
        <taxon>Methanosarcinales</taxon>
        <taxon>Methanosarcinaceae</taxon>
        <taxon>Methanosalsum</taxon>
    </lineage>
</organism>
<dbReference type="STRING" id="679901.Mzhil_1684"/>
<proteinExistence type="inferred from homology"/>
<dbReference type="InterPro" id="IPR045886">
    <property type="entry name" value="ThiF/MoeB/HesA"/>
</dbReference>
<dbReference type="AlphaFoldDB" id="F7XPZ2"/>
<dbReference type="Pfam" id="PF00899">
    <property type="entry name" value="ThiF"/>
    <property type="match status" value="1"/>
</dbReference>
<dbReference type="GO" id="GO:0004792">
    <property type="term" value="F:thiosulfate-cyanide sulfurtransferase activity"/>
    <property type="evidence" value="ECO:0007669"/>
    <property type="project" value="TreeGrafter"/>
</dbReference>
<evidence type="ECO:0000313" key="4">
    <source>
        <dbReference type="Proteomes" id="UP000006622"/>
    </source>
</evidence>
<dbReference type="Gene3D" id="3.40.50.720">
    <property type="entry name" value="NAD(P)-binding Rossmann-like Domain"/>
    <property type="match status" value="1"/>
</dbReference>
<gene>
    <name evidence="3" type="ordered locus">Mzhil_1684</name>
</gene>
<dbReference type="FunFam" id="3.40.50.720:FF:000080">
    <property type="entry name" value="Thiazole biosynthesis adenylyltransferase ThiF"/>
    <property type="match status" value="1"/>
</dbReference>
<dbReference type="GO" id="GO:0008641">
    <property type="term" value="F:ubiquitin-like modifier activating enzyme activity"/>
    <property type="evidence" value="ECO:0007669"/>
    <property type="project" value="InterPro"/>
</dbReference>
<protein>
    <submittedName>
        <fullName evidence="3">UBA/THIF-type NAD/FAD binding protein</fullName>
    </submittedName>
</protein>
<dbReference type="CDD" id="cd00757">
    <property type="entry name" value="ThiF_MoeB_HesA_family"/>
    <property type="match status" value="1"/>
</dbReference>
<dbReference type="OrthoDB" id="7915at2157"/>
<accession>F7XPZ2</accession>
<dbReference type="PANTHER" id="PTHR10953:SF102">
    <property type="entry name" value="ADENYLYLTRANSFERASE AND SULFURTRANSFERASE MOCS3"/>
    <property type="match status" value="1"/>
</dbReference>
<name>F7XPZ2_METZD</name>
<keyword evidence="4" id="KW-1185">Reference proteome</keyword>
<dbReference type="InterPro" id="IPR000594">
    <property type="entry name" value="ThiF_NAD_FAD-bd"/>
</dbReference>
<dbReference type="KEGG" id="mzh:Mzhil_1684"/>
<feature type="domain" description="THIF-type NAD/FAD binding fold" evidence="2">
    <location>
        <begin position="10"/>
        <end position="236"/>
    </location>
</feature>
<dbReference type="HOGENOM" id="CLU_013325_10_4_2"/>
<reference evidence="3 4" key="1">
    <citation type="submission" date="2010-07" db="EMBL/GenBank/DDBJ databases">
        <title>The complete genome of Methanosalsum zhilinae DSM 4017.</title>
        <authorList>
            <consortium name="US DOE Joint Genome Institute (JGI-PGF)"/>
            <person name="Lucas S."/>
            <person name="Copeland A."/>
            <person name="Lapidus A."/>
            <person name="Glavina del Rio T."/>
            <person name="Dalin E."/>
            <person name="Tice H."/>
            <person name="Bruce D."/>
            <person name="Goodwin L."/>
            <person name="Pitluck S."/>
            <person name="Kyrpides N."/>
            <person name="Mavromatis K."/>
            <person name="Ovchinnikova G."/>
            <person name="Daligault H."/>
            <person name="Detter J.C."/>
            <person name="Han C."/>
            <person name="Tapia R."/>
            <person name="Larimer F."/>
            <person name="Land M."/>
            <person name="Hauser L."/>
            <person name="Markowitz V."/>
            <person name="Cheng J.-F."/>
            <person name="Hugenholtz P."/>
            <person name="Woyke T."/>
            <person name="Wu D."/>
            <person name="Spring S."/>
            <person name="Schueler E."/>
            <person name="Brambilla E."/>
            <person name="Klenk H.-P."/>
            <person name="Eisen J.A."/>
        </authorList>
    </citation>
    <scope>NUCLEOTIDE SEQUENCE [LARGE SCALE GENOMIC DNA]</scope>
    <source>
        <strain evidence="4">DSM 4017 / NBRC 107636 / OCM 62 / WeN5</strain>
    </source>
</reference>
<comment type="similarity">
    <text evidence="1">Belongs to the HesA/MoeB/ThiF family.</text>
</comment>
<dbReference type="PANTHER" id="PTHR10953">
    <property type="entry name" value="UBIQUITIN-ACTIVATING ENZYME E1"/>
    <property type="match status" value="1"/>
</dbReference>
<dbReference type="GeneID" id="10823324"/>
<dbReference type="RefSeq" id="WP_013898955.1">
    <property type="nucleotide sequence ID" value="NC_015676.1"/>
</dbReference>
<sequence length="242" mass="26639">MLTEKEIERYSRQIMMFGEKGQELLRDATVLIAGAGGLGSPVAIYLAAAGIGKLRIADFDSVEESNLNRQILHWNPDIGRMKVESAREKIEQLNPEIRVETIKTRIEENNIMKIVADADIIVDAMDNYDTRFLLNSEAIRMEIPMVHGAVHGFHGQITTIVPGDTPCLSCLFPTSPPKELFPIVGATAGVIGTMQANEVIKYLTDSGKLLAGQMLIWNGAEGRTEVINIRPNPACTICNHLQ</sequence>
<evidence type="ECO:0000313" key="3">
    <source>
        <dbReference type="EMBL" id="AEH61519.1"/>
    </source>
</evidence>
<dbReference type="InterPro" id="IPR035985">
    <property type="entry name" value="Ubiquitin-activating_enz"/>
</dbReference>
<evidence type="ECO:0000256" key="1">
    <source>
        <dbReference type="ARBA" id="ARBA00009919"/>
    </source>
</evidence>
<evidence type="ECO:0000259" key="2">
    <source>
        <dbReference type="Pfam" id="PF00899"/>
    </source>
</evidence>
<dbReference type="GO" id="GO:0005737">
    <property type="term" value="C:cytoplasm"/>
    <property type="evidence" value="ECO:0007669"/>
    <property type="project" value="TreeGrafter"/>
</dbReference>
<dbReference type="EMBL" id="CP002101">
    <property type="protein sequence ID" value="AEH61519.1"/>
    <property type="molecule type" value="Genomic_DNA"/>
</dbReference>
<dbReference type="GO" id="GO:0016779">
    <property type="term" value="F:nucleotidyltransferase activity"/>
    <property type="evidence" value="ECO:0007669"/>
    <property type="project" value="TreeGrafter"/>
</dbReference>
<dbReference type="SUPFAM" id="SSF69572">
    <property type="entry name" value="Activating enzymes of the ubiquitin-like proteins"/>
    <property type="match status" value="1"/>
</dbReference>